<evidence type="ECO:0000313" key="3">
    <source>
        <dbReference type="Proteomes" id="UP000321150"/>
    </source>
</evidence>
<comment type="caution">
    <text evidence="2">The sequence shown here is derived from an EMBL/GenBank/DDBJ whole genome shotgun (WGS) entry which is preliminary data.</text>
</comment>
<protein>
    <submittedName>
        <fullName evidence="2">Uncharacterized protein</fullName>
    </submittedName>
</protein>
<dbReference type="Proteomes" id="UP000321150">
    <property type="component" value="Unassembled WGS sequence"/>
</dbReference>
<keyword evidence="1" id="KW-0472">Membrane</keyword>
<feature type="transmembrane region" description="Helical" evidence="1">
    <location>
        <begin position="82"/>
        <end position="106"/>
    </location>
</feature>
<sequence length="113" mass="13351">MDIKKTLNPNRILIFFIIFILIFISVNFLGNRIFQFDEYFYEKIRKTFNLFCFLPGIVVFIGISIWNFSISKSNNDKKNMRVSLVPITLIGLFCLYIFLMLLYAAFIRDIGVN</sequence>
<dbReference type="RefSeq" id="WP_146897284.1">
    <property type="nucleotide sequence ID" value="NZ_BJYI01000041.1"/>
</dbReference>
<feature type="transmembrane region" description="Helical" evidence="1">
    <location>
        <begin position="48"/>
        <end position="70"/>
    </location>
</feature>
<organism evidence="2 3">
    <name type="scientific">Chryseobacterium lathyri</name>
    <dbReference type="NCBI Taxonomy" id="395933"/>
    <lineage>
        <taxon>Bacteria</taxon>
        <taxon>Pseudomonadati</taxon>
        <taxon>Bacteroidota</taxon>
        <taxon>Flavobacteriia</taxon>
        <taxon>Flavobacteriales</taxon>
        <taxon>Weeksellaceae</taxon>
        <taxon>Chryseobacterium group</taxon>
        <taxon>Chryseobacterium</taxon>
    </lineage>
</organism>
<evidence type="ECO:0000313" key="2">
    <source>
        <dbReference type="EMBL" id="GEN74253.1"/>
    </source>
</evidence>
<keyword evidence="1" id="KW-0812">Transmembrane</keyword>
<keyword evidence="1" id="KW-1133">Transmembrane helix</keyword>
<feature type="transmembrane region" description="Helical" evidence="1">
    <location>
        <begin position="12"/>
        <end position="28"/>
    </location>
</feature>
<dbReference type="EMBL" id="BJYI01000041">
    <property type="protein sequence ID" value="GEN74253.1"/>
    <property type="molecule type" value="Genomic_DNA"/>
</dbReference>
<name>A0A511YGF2_9FLAO</name>
<reference evidence="2 3" key="1">
    <citation type="submission" date="2019-07" db="EMBL/GenBank/DDBJ databases">
        <title>Whole genome shotgun sequence of Chryseobacterium lathyri NBRC 105250.</title>
        <authorList>
            <person name="Hosoyama A."/>
            <person name="Uohara A."/>
            <person name="Ohji S."/>
            <person name="Ichikawa N."/>
        </authorList>
    </citation>
    <scope>NUCLEOTIDE SEQUENCE [LARGE SCALE GENOMIC DNA]</scope>
    <source>
        <strain evidence="2 3">NBRC 105250</strain>
    </source>
</reference>
<proteinExistence type="predicted"/>
<evidence type="ECO:0000256" key="1">
    <source>
        <dbReference type="SAM" id="Phobius"/>
    </source>
</evidence>
<gene>
    <name evidence="2" type="ORF">CLA01_43250</name>
</gene>
<accession>A0A511YGF2</accession>
<dbReference type="AlphaFoldDB" id="A0A511YGF2"/>